<sequence>MAIVSVGAYGSNGNQAAQFTESLVTPSLRCSVQHFPKYSVMAKGEITEVEPPSSVFSYVCKLGERATSDVIVRLRTVHGRDDWFYSHSKILCAKSKFFALRLSDEWPTYNLLDSRNCVEVICIESDIDHHVNLLRMLYSNLDEPVGDMWHSVKNALGMLKVATKLGCDAIAMKCARYLEAVPWEESEEEEILKALPAIVSSTHKLVAGLGAQVQPVLGRLQPVDAASIRNVFLSAVHMATCPESRSKNLEKFPSDLKVAAQEQVEYMLEEDDDAPLLIADDDLRSELKKHFLKLFEGFKAELNALITTEESQVSEKVILEKVSDLVWASRVLPHVGLNPDFVEFWVEASSEVTQALNSDKLRETFWDTKLRVVEITSMVLKAVGYGSVILTATERTQLVKVWLPFIRETKPVLDSLFAVEKMASEMDVDLCQSIENALVSLVLSLPSCDQAGILADWLRWDHARFPDLSEAFEVWCFRTKAAKRRLNVEPAKGANAISSGGAS</sequence>
<comment type="caution">
    <text evidence="3">The sequence shown here is derived from an EMBL/GenBank/DDBJ whole genome shotgun (WGS) entry which is preliminary data.</text>
</comment>
<dbReference type="InterPro" id="IPR000210">
    <property type="entry name" value="BTB/POZ_dom"/>
</dbReference>
<dbReference type="Gene3D" id="3.30.710.10">
    <property type="entry name" value="Potassium Channel Kv1.1, Chain A"/>
    <property type="match status" value="1"/>
</dbReference>
<dbReference type="InterPro" id="IPR038920">
    <property type="entry name" value="At3g05675-like"/>
</dbReference>
<dbReference type="Proteomes" id="UP000822688">
    <property type="component" value="Chromosome 3"/>
</dbReference>
<evidence type="ECO:0000313" key="3">
    <source>
        <dbReference type="EMBL" id="KAG0582045.1"/>
    </source>
</evidence>
<name>A0A8T0IGA5_CERPU</name>
<evidence type="ECO:0000256" key="1">
    <source>
        <dbReference type="ARBA" id="ARBA00004906"/>
    </source>
</evidence>
<dbReference type="SUPFAM" id="SSF54695">
    <property type="entry name" value="POZ domain"/>
    <property type="match status" value="1"/>
</dbReference>
<evidence type="ECO:0000313" key="4">
    <source>
        <dbReference type="Proteomes" id="UP000822688"/>
    </source>
</evidence>
<dbReference type="InterPro" id="IPR011333">
    <property type="entry name" value="SKP1/BTB/POZ_sf"/>
</dbReference>
<reference evidence="3" key="1">
    <citation type="submission" date="2020-06" db="EMBL/GenBank/DDBJ databases">
        <title>WGS assembly of Ceratodon purpureus strain R40.</title>
        <authorList>
            <person name="Carey S.B."/>
            <person name="Jenkins J."/>
            <person name="Shu S."/>
            <person name="Lovell J.T."/>
            <person name="Sreedasyam A."/>
            <person name="Maumus F."/>
            <person name="Tiley G.P."/>
            <person name="Fernandez-Pozo N."/>
            <person name="Barry K."/>
            <person name="Chen C."/>
            <person name="Wang M."/>
            <person name="Lipzen A."/>
            <person name="Daum C."/>
            <person name="Saski C.A."/>
            <person name="Payton A.C."/>
            <person name="Mcbreen J.C."/>
            <person name="Conrad R.E."/>
            <person name="Kollar L.M."/>
            <person name="Olsson S."/>
            <person name="Huttunen S."/>
            <person name="Landis J.B."/>
            <person name="Wickett N.J."/>
            <person name="Johnson M.G."/>
            <person name="Rensing S.A."/>
            <person name="Grimwood J."/>
            <person name="Schmutz J."/>
            <person name="Mcdaniel S.F."/>
        </authorList>
    </citation>
    <scope>NUCLEOTIDE SEQUENCE</scope>
    <source>
        <strain evidence="3">R40</strain>
    </source>
</reference>
<proteinExistence type="predicted"/>
<dbReference type="PROSITE" id="PS50097">
    <property type="entry name" value="BTB"/>
    <property type="match status" value="1"/>
</dbReference>
<dbReference type="AlphaFoldDB" id="A0A8T0IGA5"/>
<dbReference type="PANTHER" id="PTHR31060:SF30">
    <property type="entry name" value="OS07G0668800 PROTEIN"/>
    <property type="match status" value="1"/>
</dbReference>
<protein>
    <recommendedName>
        <fullName evidence="2">BTB domain-containing protein</fullName>
    </recommendedName>
</protein>
<gene>
    <name evidence="3" type="ORF">KC19_3G029400</name>
</gene>
<evidence type="ECO:0000259" key="2">
    <source>
        <dbReference type="PROSITE" id="PS50097"/>
    </source>
</evidence>
<organism evidence="3 4">
    <name type="scientific">Ceratodon purpureus</name>
    <name type="common">Fire moss</name>
    <name type="synonym">Dicranum purpureum</name>
    <dbReference type="NCBI Taxonomy" id="3225"/>
    <lineage>
        <taxon>Eukaryota</taxon>
        <taxon>Viridiplantae</taxon>
        <taxon>Streptophyta</taxon>
        <taxon>Embryophyta</taxon>
        <taxon>Bryophyta</taxon>
        <taxon>Bryophytina</taxon>
        <taxon>Bryopsida</taxon>
        <taxon>Dicranidae</taxon>
        <taxon>Pseudoditrichales</taxon>
        <taxon>Ditrichaceae</taxon>
        <taxon>Ceratodon</taxon>
    </lineage>
</organism>
<feature type="domain" description="BTB" evidence="2">
    <location>
        <begin position="68"/>
        <end position="140"/>
    </location>
</feature>
<dbReference type="Pfam" id="PF00651">
    <property type="entry name" value="BTB"/>
    <property type="match status" value="1"/>
</dbReference>
<accession>A0A8T0IGA5</accession>
<dbReference type="PANTHER" id="PTHR31060">
    <property type="entry name" value="OSJNBA0011J08.25 PROTEIN-RELATED"/>
    <property type="match status" value="1"/>
</dbReference>
<dbReference type="CDD" id="cd18186">
    <property type="entry name" value="BTB_POZ_ZBTB_KLHL-like"/>
    <property type="match status" value="1"/>
</dbReference>
<comment type="pathway">
    <text evidence="1">Protein modification; protein ubiquitination.</text>
</comment>
<keyword evidence="4" id="KW-1185">Reference proteome</keyword>
<dbReference type="EMBL" id="CM026423">
    <property type="protein sequence ID" value="KAG0582045.1"/>
    <property type="molecule type" value="Genomic_DNA"/>
</dbReference>